<proteinExistence type="predicted"/>
<dbReference type="Gene3D" id="3.90.1200.10">
    <property type="match status" value="1"/>
</dbReference>
<dbReference type="GO" id="GO:0016740">
    <property type="term" value="F:transferase activity"/>
    <property type="evidence" value="ECO:0007669"/>
    <property type="project" value="UniProtKB-KW"/>
</dbReference>
<dbReference type="Pfam" id="PF02958">
    <property type="entry name" value="EcKL"/>
    <property type="match status" value="1"/>
</dbReference>
<dbReference type="InterPro" id="IPR011009">
    <property type="entry name" value="Kinase-like_dom_sf"/>
</dbReference>
<name>A0A1A8TLJ3_9GAMM</name>
<keyword evidence="1" id="KW-0808">Transferase</keyword>
<accession>A0A1A8TLJ3</accession>
<reference evidence="1 2" key="1">
    <citation type="submission" date="2016-06" db="EMBL/GenBank/DDBJ databases">
        <authorList>
            <person name="Kjaerup R.B."/>
            <person name="Dalgaard T.S."/>
            <person name="Juul-Madsen H.R."/>
        </authorList>
    </citation>
    <scope>NUCLEOTIDE SEQUENCE [LARGE SCALE GENOMIC DNA]</scope>
    <source>
        <strain evidence="1 2">CECT 8886</strain>
    </source>
</reference>
<dbReference type="RefSeq" id="WP_067017480.1">
    <property type="nucleotide sequence ID" value="NZ_FLOB01000006.1"/>
</dbReference>
<dbReference type="Proteomes" id="UP000092544">
    <property type="component" value="Unassembled WGS sequence"/>
</dbReference>
<evidence type="ECO:0000313" key="2">
    <source>
        <dbReference type="Proteomes" id="UP000092544"/>
    </source>
</evidence>
<dbReference type="OrthoDB" id="3806873at2"/>
<gene>
    <name evidence="1" type="ORF">MSP8886_02825</name>
</gene>
<organism evidence="1 2">
    <name type="scientific">Marinomonas spartinae</name>
    <dbReference type="NCBI Taxonomy" id="1792290"/>
    <lineage>
        <taxon>Bacteria</taxon>
        <taxon>Pseudomonadati</taxon>
        <taxon>Pseudomonadota</taxon>
        <taxon>Gammaproteobacteria</taxon>
        <taxon>Oceanospirillales</taxon>
        <taxon>Oceanospirillaceae</taxon>
        <taxon>Marinomonas</taxon>
    </lineage>
</organism>
<dbReference type="InterPro" id="IPR004119">
    <property type="entry name" value="EcKL"/>
</dbReference>
<dbReference type="EMBL" id="FLOB01000006">
    <property type="protein sequence ID" value="SBS33645.1"/>
    <property type="molecule type" value="Genomic_DNA"/>
</dbReference>
<keyword evidence="2" id="KW-1185">Reference proteome</keyword>
<dbReference type="AlphaFoldDB" id="A0A1A8TLJ3"/>
<evidence type="ECO:0000313" key="1">
    <source>
        <dbReference type="EMBL" id="SBS33645.1"/>
    </source>
</evidence>
<dbReference type="SUPFAM" id="SSF56112">
    <property type="entry name" value="Protein kinase-like (PK-like)"/>
    <property type="match status" value="1"/>
</dbReference>
<sequence>MPSHPLAIQENLYFLLNEVEKHYFLVDQFFKTQSPDVLPRIYARRGYMQTLREKIEIKCSEMTKRRKPGTAHAIRVEAVRSLAAALEGVAQHYLDCVQEGTLEQAYEHPGALICSKLLRRMDRSLNLVKVGLDKSQRRIGIKLGRSTQGLLAMYDDIQEATLAAKAGLTDTQLKSAILSNYALKCAIQQLAIVGESLIKADLGQVVSLQNYDHLRDSVSSLNYSLSDLKVRRLALTRSGSAIAAISHKDESGKDILAVYKEGDHNKLAEEVEGMKHWRDVDPQLAPDVLAHTTSNGRSSSLLIEHLPGKTLEALLIDPDKDNDKAFEARKETVNSALSILFKTLNRIWKVTYTPEHCQARFMQQLAKRIDDSIRVHPDFFTPEHRICGQVRPSFAELMREVGEKEAHWRVNFSVLIHGDFNVDNVIYDSVEKRIYFIDLHRSAYFDYVQDLSVLMVSIYRLQVLSGSTRELMMQSAMQIYQFGRRFAKRQNDDYFELRLAAGLARSFATSTRFIFDKKLASRMHLRARYLLEHLARITTEQELNFKLPIKELYVE</sequence>
<dbReference type="STRING" id="1792290.MSP8886_02825"/>
<protein>
    <submittedName>
        <fullName evidence="1">Phosphotransferase enzyme family protein</fullName>
    </submittedName>
</protein>